<dbReference type="FunFam" id="3.40.50.720:FF:000084">
    <property type="entry name" value="Short-chain dehydrogenase reductase"/>
    <property type="match status" value="1"/>
</dbReference>
<gene>
    <name evidence="4" type="ORF">FOZ76_09140</name>
</gene>
<dbReference type="InterPro" id="IPR020904">
    <property type="entry name" value="Sc_DH/Rdtase_CS"/>
</dbReference>
<keyword evidence="2 4" id="KW-0560">Oxidoreductase</keyword>
<sequence length="250" mass="25790">MRIFADKVALVTGGTSGIGRATALAFAREGANVVVVGRREDEGAESVALIEQAGGKGLFVRADVSVEEEVASMVARAVEVFGGLHFAFNNAGVFLPPAPMTEISAEAIDRILAVNVRGVALCMKHEIPAIMKSGGGGIVNTASFLGIRAFPGSAIYNASKFAVIGLTKSAAVEFASQGVRVNAVCPGVIDTPMNEEMRAEESGRDFLNGLQPMKRTGRPEEIAAAVLYLCSPGAGFTTGTTLSVDGGISV</sequence>
<comment type="caution">
    <text evidence="4">The sequence shown here is derived from an EMBL/GenBank/DDBJ whole genome shotgun (WGS) entry which is preliminary data.</text>
</comment>
<evidence type="ECO:0000256" key="1">
    <source>
        <dbReference type="ARBA" id="ARBA00006484"/>
    </source>
</evidence>
<evidence type="ECO:0000259" key="3">
    <source>
        <dbReference type="SMART" id="SM00822"/>
    </source>
</evidence>
<dbReference type="CDD" id="cd05233">
    <property type="entry name" value="SDR_c"/>
    <property type="match status" value="1"/>
</dbReference>
<protein>
    <submittedName>
        <fullName evidence="4">Glucose 1-dehydrogenase</fullName>
        <ecNumber evidence="4">1.1.1.47</ecNumber>
    </submittedName>
</protein>
<dbReference type="InterPro" id="IPR057326">
    <property type="entry name" value="KR_dom"/>
</dbReference>
<feature type="domain" description="Ketoreductase" evidence="3">
    <location>
        <begin position="7"/>
        <end position="191"/>
    </location>
</feature>
<dbReference type="Pfam" id="PF13561">
    <property type="entry name" value="adh_short_C2"/>
    <property type="match status" value="1"/>
</dbReference>
<proteinExistence type="inferred from homology"/>
<dbReference type="Gene3D" id="3.40.50.720">
    <property type="entry name" value="NAD(P)-binding Rossmann-like Domain"/>
    <property type="match status" value="1"/>
</dbReference>
<dbReference type="PANTHER" id="PTHR24321:SF11">
    <property type="entry name" value="BLR0893 PROTEIN"/>
    <property type="match status" value="1"/>
</dbReference>
<dbReference type="PANTHER" id="PTHR24321">
    <property type="entry name" value="DEHYDROGENASES, SHORT CHAIN"/>
    <property type="match status" value="1"/>
</dbReference>
<dbReference type="NCBIfam" id="NF005559">
    <property type="entry name" value="PRK07231.1"/>
    <property type="match status" value="1"/>
</dbReference>
<dbReference type="RefSeq" id="WP_143947844.1">
    <property type="nucleotide sequence ID" value="NZ_BAABMB010000002.1"/>
</dbReference>
<evidence type="ECO:0000256" key="2">
    <source>
        <dbReference type="ARBA" id="ARBA00023002"/>
    </source>
</evidence>
<keyword evidence="5" id="KW-1185">Reference proteome</keyword>
<organism evidence="4 5">
    <name type="scientific">Verticiella sediminum</name>
    <dbReference type="NCBI Taxonomy" id="1247510"/>
    <lineage>
        <taxon>Bacteria</taxon>
        <taxon>Pseudomonadati</taxon>
        <taxon>Pseudomonadota</taxon>
        <taxon>Betaproteobacteria</taxon>
        <taxon>Burkholderiales</taxon>
        <taxon>Alcaligenaceae</taxon>
        <taxon>Verticiella</taxon>
    </lineage>
</organism>
<dbReference type="EMBL" id="VLTJ01000016">
    <property type="protein sequence ID" value="TSH96394.1"/>
    <property type="molecule type" value="Genomic_DNA"/>
</dbReference>
<dbReference type="InterPro" id="IPR002347">
    <property type="entry name" value="SDR_fam"/>
</dbReference>
<reference evidence="4 5" key="1">
    <citation type="submission" date="2019-07" db="EMBL/GenBank/DDBJ databases">
        <title>Qingshengfaniella alkalisoli gen. nov., sp. nov., isolated from saline soil.</title>
        <authorList>
            <person name="Xu L."/>
            <person name="Huang X.-X."/>
            <person name="Sun J.-Q."/>
        </authorList>
    </citation>
    <scope>NUCLEOTIDE SEQUENCE [LARGE SCALE GENOMIC DNA]</scope>
    <source>
        <strain evidence="4 5">DSM 27279</strain>
    </source>
</reference>
<dbReference type="InterPro" id="IPR036291">
    <property type="entry name" value="NAD(P)-bd_dom_sf"/>
</dbReference>
<evidence type="ECO:0000313" key="4">
    <source>
        <dbReference type="EMBL" id="TSH96394.1"/>
    </source>
</evidence>
<dbReference type="OrthoDB" id="9178657at2"/>
<dbReference type="EC" id="1.1.1.47" evidence="4"/>
<dbReference type="SUPFAM" id="SSF51735">
    <property type="entry name" value="NAD(P)-binding Rossmann-fold domains"/>
    <property type="match status" value="1"/>
</dbReference>
<dbReference type="PROSITE" id="PS00061">
    <property type="entry name" value="ADH_SHORT"/>
    <property type="match status" value="1"/>
</dbReference>
<accession>A0A556ATX5</accession>
<dbReference type="PRINTS" id="PR00081">
    <property type="entry name" value="GDHRDH"/>
</dbReference>
<dbReference type="SMART" id="SM00822">
    <property type="entry name" value="PKS_KR"/>
    <property type="match status" value="1"/>
</dbReference>
<dbReference type="PRINTS" id="PR00080">
    <property type="entry name" value="SDRFAMILY"/>
</dbReference>
<name>A0A556ATX5_9BURK</name>
<dbReference type="AlphaFoldDB" id="A0A556ATX5"/>
<evidence type="ECO:0000313" key="5">
    <source>
        <dbReference type="Proteomes" id="UP000318405"/>
    </source>
</evidence>
<comment type="similarity">
    <text evidence="1">Belongs to the short-chain dehydrogenases/reductases (SDR) family.</text>
</comment>
<dbReference type="Proteomes" id="UP000318405">
    <property type="component" value="Unassembled WGS sequence"/>
</dbReference>
<dbReference type="GO" id="GO:0047936">
    <property type="term" value="F:glucose 1-dehydrogenase [NAD(P)+] activity"/>
    <property type="evidence" value="ECO:0007669"/>
    <property type="project" value="UniProtKB-EC"/>
</dbReference>